<dbReference type="GO" id="GO:0019898">
    <property type="term" value="C:extrinsic component of membrane"/>
    <property type="evidence" value="ECO:0007669"/>
    <property type="project" value="TreeGrafter"/>
</dbReference>
<dbReference type="SUPFAM" id="SSF48065">
    <property type="entry name" value="DBL homology domain (DH-domain)"/>
    <property type="match status" value="2"/>
</dbReference>
<evidence type="ECO:0000256" key="6">
    <source>
        <dbReference type="ARBA" id="ARBA00022658"/>
    </source>
</evidence>
<evidence type="ECO:0000256" key="2">
    <source>
        <dbReference type="ARBA" id="ARBA00006692"/>
    </source>
</evidence>
<feature type="region of interest" description="Disordered" evidence="11">
    <location>
        <begin position="912"/>
        <end position="935"/>
    </location>
</feature>
<dbReference type="SMART" id="SM00325">
    <property type="entry name" value="RhoGEF"/>
    <property type="match status" value="2"/>
</dbReference>
<dbReference type="CDD" id="cd13240">
    <property type="entry name" value="PH1_Kalirin_Trio_like"/>
    <property type="match status" value="1"/>
</dbReference>
<accession>A0A8S4P8B3</accession>
<dbReference type="InterPro" id="IPR036116">
    <property type="entry name" value="FN3_sf"/>
</dbReference>
<dbReference type="PANTHER" id="PTHR22826">
    <property type="entry name" value="RHO GUANINE EXCHANGE FACTOR-RELATED"/>
    <property type="match status" value="1"/>
</dbReference>
<dbReference type="PROSITE" id="PS00741">
    <property type="entry name" value="DH_1"/>
    <property type="match status" value="1"/>
</dbReference>
<dbReference type="SMART" id="SM00150">
    <property type="entry name" value="SPEC"/>
    <property type="match status" value="6"/>
</dbReference>
<dbReference type="EMBL" id="CAIIXF020000007">
    <property type="protein sequence ID" value="CAH1789675.1"/>
    <property type="molecule type" value="Genomic_DNA"/>
</dbReference>
<feature type="region of interest" description="Disordered" evidence="11">
    <location>
        <begin position="1421"/>
        <end position="1444"/>
    </location>
</feature>
<keyword evidence="5" id="KW-0597">Phosphoprotein</keyword>
<dbReference type="PROSITE" id="PS50835">
    <property type="entry name" value="IG_LIKE"/>
    <property type="match status" value="1"/>
</dbReference>
<dbReference type="InterPro" id="IPR047053">
    <property type="entry name" value="Kalirin_TRIO_SH3_2"/>
</dbReference>
<dbReference type="SUPFAM" id="SSF50044">
    <property type="entry name" value="SH3-domain"/>
    <property type="match status" value="2"/>
</dbReference>
<dbReference type="InterPro" id="IPR011993">
    <property type="entry name" value="PH-like_dom_sf"/>
</dbReference>
<evidence type="ECO:0000313" key="19">
    <source>
        <dbReference type="Proteomes" id="UP000749559"/>
    </source>
</evidence>
<dbReference type="InterPro" id="IPR007110">
    <property type="entry name" value="Ig-like_dom"/>
</dbReference>
<dbReference type="Gene3D" id="2.30.30.40">
    <property type="entry name" value="SH3 Domains"/>
    <property type="match status" value="2"/>
</dbReference>
<gene>
    <name evidence="18" type="ORF">OFUS_LOCUS14993</name>
</gene>
<keyword evidence="7" id="KW-0677">Repeat</keyword>
<evidence type="ECO:0000259" key="14">
    <source>
        <dbReference type="PROSITE" id="PS50010"/>
    </source>
</evidence>
<dbReference type="GO" id="GO:0005524">
    <property type="term" value="F:ATP binding"/>
    <property type="evidence" value="ECO:0007669"/>
    <property type="project" value="InterPro"/>
</dbReference>
<evidence type="ECO:0000256" key="11">
    <source>
        <dbReference type="SAM" id="MobiDB-lite"/>
    </source>
</evidence>
<feature type="compositionally biased region" description="Polar residues" evidence="11">
    <location>
        <begin position="1387"/>
        <end position="1400"/>
    </location>
</feature>
<feature type="region of interest" description="Disordered" evidence="11">
    <location>
        <begin position="1935"/>
        <end position="2040"/>
    </location>
</feature>
<feature type="compositionally biased region" description="Polar residues" evidence="11">
    <location>
        <begin position="1991"/>
        <end position="2001"/>
    </location>
</feature>
<dbReference type="InterPro" id="IPR001452">
    <property type="entry name" value="SH3_domain"/>
</dbReference>
<dbReference type="Pfam" id="PF22697">
    <property type="entry name" value="SOS1_NGEF_PH"/>
    <property type="match status" value="2"/>
</dbReference>
<dbReference type="GO" id="GO:0005737">
    <property type="term" value="C:cytoplasm"/>
    <property type="evidence" value="ECO:0007669"/>
    <property type="project" value="UniProtKB-SubCell"/>
</dbReference>
<dbReference type="InterPro" id="IPR018159">
    <property type="entry name" value="Spectrin/alpha-actinin"/>
</dbReference>
<feature type="compositionally biased region" description="Polar residues" evidence="11">
    <location>
        <begin position="1429"/>
        <end position="1439"/>
    </location>
</feature>
<keyword evidence="8" id="KW-0393">Immunoglobulin domain</keyword>
<dbReference type="Gene3D" id="1.10.510.10">
    <property type="entry name" value="Transferase(Phosphotransferase) domain 1"/>
    <property type="match status" value="1"/>
</dbReference>
<dbReference type="InterPro" id="IPR035899">
    <property type="entry name" value="DBL_dom_sf"/>
</dbReference>
<feature type="domain" description="PH" evidence="13">
    <location>
        <begin position="1130"/>
        <end position="1242"/>
    </location>
</feature>
<dbReference type="InterPro" id="IPR047054">
    <property type="entry name" value="Kalirin_TRIO_PH_1"/>
</dbReference>
<feature type="coiled-coil region" evidence="10">
    <location>
        <begin position="372"/>
        <end position="399"/>
    </location>
</feature>
<feature type="compositionally biased region" description="Acidic residues" evidence="11">
    <location>
        <begin position="1576"/>
        <end position="1585"/>
    </location>
</feature>
<feature type="compositionally biased region" description="Basic and acidic residues" evidence="11">
    <location>
        <begin position="1952"/>
        <end position="1983"/>
    </location>
</feature>
<evidence type="ECO:0000256" key="5">
    <source>
        <dbReference type="ARBA" id="ARBA00022553"/>
    </source>
</evidence>
<dbReference type="CDD" id="cd00176">
    <property type="entry name" value="SPEC"/>
    <property type="match status" value="5"/>
</dbReference>
<dbReference type="PROSITE" id="PS50002">
    <property type="entry name" value="SH3"/>
    <property type="match status" value="2"/>
</dbReference>
<dbReference type="PROSITE" id="PS50853">
    <property type="entry name" value="FN3"/>
    <property type="match status" value="1"/>
</dbReference>
<dbReference type="GO" id="GO:0035556">
    <property type="term" value="P:intracellular signal transduction"/>
    <property type="evidence" value="ECO:0007669"/>
    <property type="project" value="InterPro"/>
</dbReference>
<feature type="region of interest" description="Disordered" evidence="11">
    <location>
        <begin position="1537"/>
        <end position="1589"/>
    </location>
</feature>
<dbReference type="Gene3D" id="1.20.58.60">
    <property type="match status" value="5"/>
</dbReference>
<dbReference type="PROSITE" id="PS50011">
    <property type="entry name" value="PROTEIN_KINASE_DOM"/>
    <property type="match status" value="1"/>
</dbReference>
<organism evidence="18 19">
    <name type="scientific">Owenia fusiformis</name>
    <name type="common">Polychaete worm</name>
    <dbReference type="NCBI Taxonomy" id="6347"/>
    <lineage>
        <taxon>Eukaryota</taxon>
        <taxon>Metazoa</taxon>
        <taxon>Spiralia</taxon>
        <taxon>Lophotrochozoa</taxon>
        <taxon>Annelida</taxon>
        <taxon>Polychaeta</taxon>
        <taxon>Sedentaria</taxon>
        <taxon>Canalipalpata</taxon>
        <taxon>Sabellida</taxon>
        <taxon>Oweniida</taxon>
        <taxon>Oweniidae</taxon>
        <taxon>Owenia</taxon>
    </lineage>
</organism>
<feature type="domain" description="DH" evidence="14">
    <location>
        <begin position="944"/>
        <end position="1118"/>
    </location>
</feature>
<dbReference type="SUPFAM" id="SSF48726">
    <property type="entry name" value="Immunoglobulin"/>
    <property type="match status" value="1"/>
</dbReference>
<dbReference type="InterPro" id="IPR051336">
    <property type="entry name" value="RhoGEF_Guanine_NuclExch_SF"/>
</dbReference>
<feature type="domain" description="PH" evidence="13">
    <location>
        <begin position="1785"/>
        <end position="1900"/>
    </location>
</feature>
<dbReference type="SMART" id="SM00233">
    <property type="entry name" value="PH"/>
    <property type="match status" value="2"/>
</dbReference>
<dbReference type="InterPro" id="IPR058918">
    <property type="entry name" value="KALRN/TRIO-like_spectrin"/>
</dbReference>
<feature type="region of interest" description="Disordered" evidence="11">
    <location>
        <begin position="2186"/>
        <end position="2211"/>
    </location>
</feature>
<dbReference type="Pfam" id="PF16609">
    <property type="entry name" value="SH3-RhoG_link"/>
    <property type="match status" value="1"/>
</dbReference>
<dbReference type="SUPFAM" id="SSF50729">
    <property type="entry name" value="PH domain-like"/>
    <property type="match status" value="2"/>
</dbReference>
<dbReference type="SUPFAM" id="SSF56112">
    <property type="entry name" value="Protein kinase-like (PK-like)"/>
    <property type="match status" value="1"/>
</dbReference>
<feature type="domain" description="DH" evidence="14">
    <location>
        <begin position="1597"/>
        <end position="1773"/>
    </location>
</feature>
<dbReference type="Pfam" id="PF00069">
    <property type="entry name" value="Pkinase"/>
    <property type="match status" value="1"/>
</dbReference>
<feature type="compositionally biased region" description="Polar residues" evidence="11">
    <location>
        <begin position="1940"/>
        <end position="1951"/>
    </location>
</feature>
<dbReference type="InterPro" id="IPR002017">
    <property type="entry name" value="Spectrin_repeat"/>
</dbReference>
<dbReference type="CDD" id="cd00063">
    <property type="entry name" value="FN3"/>
    <property type="match status" value="1"/>
</dbReference>
<sequence>MFLNSYGLMTAKLIVLMQTPVLEWLSHNKELFLVNNTEIGTSHHLAEELQTEHTQFAIQCMNTYTNINRTISVAQRLSDAGHYAAHTIRLKANTIDKEWKNLAAALDDRNTIIALSVGFHKKAEQYTSDVPYWEAQCGELEVPEGISELEEVIQKHQNLMETIGSRYTEVCGDGKKLLETLQTPVKTDPSNTLITNTDYSQSAANILDTIHEVLSEHRKLEQTLHAKKVQLHQRLGLRLFQQDVKQVIYWLDNHGDIFVEKNTQIGRSLQRAIALKKSHEHFESVAQNTVTNAEKLLSAAEELSTTGECDPEEIQKESQQIESRMQQFLTRIEHRRNTLDMAVAFYTHTRELFEWYAELKRELRSIEMAETVEGAEELIDQFNQQKEATIEAAVNTENEGNACLEHIALQASHDDGDYSHIKGVIEKLRLGRANLDELWASRKFSLDLCLHLRLFEKDALDISAQLEVWAEEVGSVELTTNESNAEQILQVHNESFHHMQNSTFEVLHRGHELIEEFERSGIEMMADSQYTAQAKIQMLVDYLHDRESEIEESAEHKRTKLEQCLKLCQLKQDANQVLQWIQNSEQLLHASFFCPASLHEASRLKTDHEQFQAAIEKSHASAVQVTQKAEKLVKGKHYNCELVRTIAENVSNKWQILMYHAEERHKLAMASMNWFKTAEQVRSVLECLEKEYQRDEDWCGTYRAQSGDKAQFLTSLLQKHQEQKEQFLKACTLARRTAEMFIKYVHRNVHTLGMTLRSCNPDQRVKDFSPVSTLDRLLQHENVVLDHWTKRKRRLDHCYQFMLFENSAQQALSWLHNTGERYLSSHTDIGESKEEAESLLAEHNEFKGKAKDTRDKVKLLLEVADNIVDNGNAHAKQIKQLIDLVDKHYKEFSCNMEKYRVKLEEILGVKQETEGNNRESDSSLEEKLQLQRELSTERRKSTRRKEFIMDELLQTERAYVADLETCLRCYLKDMRDPNVVPNELVGKDQTLFGNMEAIYNFHNQTFLKELEKYQSMPEDVGHCFVTWVEQFNVYVTYCKNKPDSNQVLVQYSGTFFDDTQKKYDLNNPVASYLIKPVQRITKYQLLLKDMLQCCDADKGEIKDGLDVMLDVPKKANDALHLSMLDNIEDDLEVLGDVLLQDKFTSWDPKHIIKKGRDRHLFMFEMCLLFCKEIKDSNGKTRYQHKFKLHLSEIGVTEHIEGDECKFALWTGRAPFYDYKIILKASSLETKQNWVRKLRELIQQRMMFFEPLIKPESYKLNKHSRYSRELDDSVSTEELNYDGMTKLSGSNLSVTTTTSTASDSSTGSASSKQMTTEILLVLEDFKATNDQEMSVYAGQKVELVDTSPGANMDWCLVRSMGTLPLMEGLVPMANLQPESVIQHTTEISGDQSAAASPLTDNISHKHRSSSFRKWLTNPVRKFGRDKGQIEKQSVAPTLSSKPPDKVAIFPTLQEQRERPQGAVEVEEVDIGEVFEPEEEEGASEIEIPPPMQIQGHSFSRPTSQEDIVTGETGGDSHNGPSSVDLATEIENIVKHRLESGGVEEEEEAGDEEEEVEGDMAAIEEQPVSGDERRDNEEAPPTEEDLEAKEKRVKERLEKRKYVIAELIETEKDYVADLGKVVEGYMWGMKEMELPEDMEGKDKIVFGNIHQIYDWHKETFQNEIEKCLEEPDRIGGLFVRYERRLYMYVKYCENKPKSDYIVSEYIETFFEEMRQKLGHRLLLQDLLIKPVQRIMKYQLLLKDIMKHTEKAGLDTTDLKKALEVMHVVPKAANDMMQVGRLQGFDGKITAQGKLLHQDTVQVAEVVAGQHLRFKERRVFLFEQIIIISEVIERKKGAMTNSTYIFKNSIKINKMSLEDNVEDEPLGFLLTDRTPGSEQTFVVQASTDENKQIWMFKIRNLLDLQGDFLRAIQSPIEYQARQNALTKEFIGVGEAGKEKNSLLRKTQSNPSSSTTKKEQKKAEKEAKKLAQQQEKELKKAQKEQNKAAKHSRTKSVPSPLTSTIDTKHNDIDMKHSCPNSPVGKPLDNNTAKSKTDITQVAPNSPKLAKKSIFDGFRIRSKAKTDSGLGGKAKYANNSGEPEGNGVRDLKESTSKQNSTESDQDLSPGEVPSSGKVLMDYTAVREDEITLKKGDTVQIIATNQQNMYLVHRLGGEDQPAAEGWLPGHVIGQKDNDSALRKSWHSALKIRKPSFGRSDKKDPGKNTLERDKNKSKDKVGAKLLNPDFVYEISPEIVEPLCDVMVAAGETATMTCKVCGKPRPNITWRGPDKTILKSGDRIQITDDDDGMSSLKILRVEQQHSGEYSCIVSGEVGSLTTTAKLTVLGKPGPPSQPVVVDHNGPRVVLQWTPPPSSTPTAVDAYTVEFAEADIHIWQAVVPYIPTTSTVIEKLQPGKTYVFRISCHNEAGISDPGLPSLPVTVTTLSKPRPQLNPLEWKSSFARDYTSLDEIARGRFSVVKRTVEASTGETVATKYIEKKSSTEADAHLEHHILSTLRHDNIVTILDAYDTPHAYVLILELLPRGRLFDYICKKSQFEEHQAAMYTHQLLDVVQFLHNCSVVHLDIKPENILLEVHSVCPRLKLTDFGDARYLSSDPYVHKLLGNAEFAAPEVVSGQPVSFFTDMWSIGVFVYVLLSGTSPYGGATSIETQGNITRNQLSFPSAIFDTLPVDAVTLIKSLLKQEPSSRADGQACLENKWIKSALRMAPLKRNLISTSRLSDFVSRRRHQIDEVTS</sequence>
<dbReference type="Gene3D" id="2.30.29.30">
    <property type="entry name" value="Pleckstrin-homology domain (PH domain)/Phosphotyrosine-binding domain (PTB)"/>
    <property type="match status" value="2"/>
</dbReference>
<evidence type="ECO:0000259" key="15">
    <source>
        <dbReference type="PROSITE" id="PS50011"/>
    </source>
</evidence>
<dbReference type="InterPro" id="IPR036028">
    <property type="entry name" value="SH3-like_dom_sf"/>
</dbReference>
<dbReference type="InterPro" id="IPR001331">
    <property type="entry name" value="GDS_CDC24_CS"/>
</dbReference>
<name>A0A8S4P8B3_OWEFU</name>
<dbReference type="Gene3D" id="2.60.40.10">
    <property type="entry name" value="Immunoglobulins"/>
    <property type="match status" value="2"/>
</dbReference>
<evidence type="ECO:0000259" key="12">
    <source>
        <dbReference type="PROSITE" id="PS50002"/>
    </source>
</evidence>
<dbReference type="InterPro" id="IPR001849">
    <property type="entry name" value="PH_domain"/>
</dbReference>
<dbReference type="Gene3D" id="3.30.200.20">
    <property type="entry name" value="Phosphorylase Kinase, domain 1"/>
    <property type="match status" value="1"/>
</dbReference>
<comment type="subcellular location">
    <subcellularLocation>
        <location evidence="1">Cytoplasm</location>
    </subcellularLocation>
</comment>
<reference evidence="18" key="1">
    <citation type="submission" date="2022-03" db="EMBL/GenBank/DDBJ databases">
        <authorList>
            <person name="Martin C."/>
        </authorList>
    </citation>
    <scope>NUCLEOTIDE SEQUENCE</scope>
</reference>
<evidence type="ECO:0000259" key="16">
    <source>
        <dbReference type="PROSITE" id="PS50835"/>
    </source>
</evidence>
<dbReference type="SMART" id="SM00326">
    <property type="entry name" value="SH3"/>
    <property type="match status" value="2"/>
</dbReference>
<dbReference type="PANTHER" id="PTHR22826:SF106">
    <property type="entry name" value="TRIO, ISOFORM A"/>
    <property type="match status" value="1"/>
</dbReference>
<dbReference type="GO" id="GO:0004672">
    <property type="term" value="F:protein kinase activity"/>
    <property type="evidence" value="ECO:0007669"/>
    <property type="project" value="InterPro"/>
</dbReference>
<dbReference type="PROSITE" id="PS50003">
    <property type="entry name" value="PH_DOMAIN"/>
    <property type="match status" value="2"/>
</dbReference>
<dbReference type="InterPro" id="IPR003599">
    <property type="entry name" value="Ig_sub"/>
</dbReference>
<dbReference type="SUPFAM" id="SSF49265">
    <property type="entry name" value="Fibronectin type III"/>
    <property type="match status" value="1"/>
</dbReference>
<evidence type="ECO:0000256" key="1">
    <source>
        <dbReference type="ARBA" id="ARBA00004496"/>
    </source>
</evidence>
<dbReference type="PROSITE" id="PS00108">
    <property type="entry name" value="PROTEIN_KINASE_ST"/>
    <property type="match status" value="1"/>
</dbReference>
<comment type="similarity">
    <text evidence="2">Belongs to the protein kinase superfamily. CAMK Ser/Thr protein kinase family.</text>
</comment>
<keyword evidence="10" id="KW-0175">Coiled coil</keyword>
<evidence type="ECO:0000256" key="10">
    <source>
        <dbReference type="SAM" id="Coils"/>
    </source>
</evidence>
<feature type="region of interest" description="Disordered" evidence="11">
    <location>
        <begin position="1387"/>
        <end position="1409"/>
    </location>
</feature>
<proteinExistence type="inferred from homology"/>
<feature type="compositionally biased region" description="Polar residues" evidence="11">
    <location>
        <begin position="1493"/>
        <end position="1505"/>
    </location>
</feature>
<dbReference type="FunFam" id="1.20.58.60:FF:000023">
    <property type="entry name" value="Kalirin RhoGEF kinase b"/>
    <property type="match status" value="1"/>
</dbReference>
<dbReference type="Pfam" id="PF23587">
    <property type="entry name" value="SH3_KALRN"/>
    <property type="match status" value="1"/>
</dbReference>
<dbReference type="FunFam" id="2.60.40.10:FF:000368">
    <property type="entry name" value="kalirin isoform X1"/>
    <property type="match status" value="1"/>
</dbReference>
<dbReference type="InterPro" id="IPR055251">
    <property type="entry name" value="SOS1_NGEF_PH"/>
</dbReference>
<dbReference type="GO" id="GO:0005085">
    <property type="term" value="F:guanyl-nucleotide exchange factor activity"/>
    <property type="evidence" value="ECO:0007669"/>
    <property type="project" value="UniProtKB-KW"/>
</dbReference>
<dbReference type="SMART" id="SM00409">
    <property type="entry name" value="IG"/>
    <property type="match status" value="1"/>
</dbReference>
<feature type="domain" description="Fibronectin type-III" evidence="17">
    <location>
        <begin position="2326"/>
        <end position="2422"/>
    </location>
</feature>
<protein>
    <recommendedName>
        <fullName evidence="20">Non-specific serine/threonine protein kinase</fullName>
    </recommendedName>
</protein>
<evidence type="ECO:0000256" key="3">
    <source>
        <dbReference type="ARBA" id="ARBA00022443"/>
    </source>
</evidence>
<comment type="caution">
    <text evidence="18">The sequence shown here is derived from an EMBL/GenBank/DDBJ whole genome shotgun (WGS) entry which is preliminary data.</text>
</comment>
<feature type="domain" description="Protein kinase" evidence="15">
    <location>
        <begin position="2440"/>
        <end position="2694"/>
    </location>
</feature>
<dbReference type="CDD" id="cd00160">
    <property type="entry name" value="RhoGEF"/>
    <property type="match status" value="2"/>
</dbReference>
<dbReference type="InterPro" id="IPR000219">
    <property type="entry name" value="DH_dom"/>
</dbReference>
<evidence type="ECO:0000256" key="9">
    <source>
        <dbReference type="PROSITE-ProRule" id="PRU00192"/>
    </source>
</evidence>
<feature type="compositionally biased region" description="Polar residues" evidence="11">
    <location>
        <begin position="2024"/>
        <end position="2039"/>
    </location>
</feature>
<dbReference type="InterPro" id="IPR000719">
    <property type="entry name" value="Prot_kinase_dom"/>
</dbReference>
<dbReference type="Gene3D" id="1.20.900.10">
    <property type="entry name" value="Dbl homology (DH) domain"/>
    <property type="match status" value="2"/>
</dbReference>
<evidence type="ECO:0000256" key="7">
    <source>
        <dbReference type="ARBA" id="ARBA00022737"/>
    </source>
</evidence>
<dbReference type="SMART" id="SM00220">
    <property type="entry name" value="S_TKc"/>
    <property type="match status" value="1"/>
</dbReference>
<feature type="compositionally biased region" description="Basic and acidic residues" evidence="11">
    <location>
        <begin position="2002"/>
        <end position="2012"/>
    </location>
</feature>
<keyword evidence="6" id="KW-0344">Guanine-nucleotide releasing factor</keyword>
<dbReference type="Pfam" id="PF07679">
    <property type="entry name" value="I-set"/>
    <property type="match status" value="1"/>
</dbReference>
<dbReference type="InterPro" id="IPR013783">
    <property type="entry name" value="Ig-like_fold"/>
</dbReference>
<dbReference type="SMART" id="SM00060">
    <property type="entry name" value="FN3"/>
    <property type="match status" value="1"/>
</dbReference>
<dbReference type="InterPro" id="IPR013098">
    <property type="entry name" value="Ig_I-set"/>
</dbReference>
<feature type="region of interest" description="Disordered" evidence="11">
    <location>
        <begin position="2059"/>
        <end position="2113"/>
    </location>
</feature>
<evidence type="ECO:0000259" key="13">
    <source>
        <dbReference type="PROSITE" id="PS50003"/>
    </source>
</evidence>
<keyword evidence="19" id="KW-1185">Reference proteome</keyword>
<keyword evidence="4" id="KW-0963">Cytoplasm</keyword>
<feature type="compositionally biased region" description="Basic and acidic residues" evidence="11">
    <location>
        <begin position="2192"/>
        <end position="2211"/>
    </location>
</feature>
<dbReference type="InterPro" id="IPR036179">
    <property type="entry name" value="Ig-like_dom_sf"/>
</dbReference>
<feature type="domain" description="SH3" evidence="12">
    <location>
        <begin position="1313"/>
        <end position="1379"/>
    </location>
</feature>
<evidence type="ECO:0000259" key="17">
    <source>
        <dbReference type="PROSITE" id="PS50853"/>
    </source>
</evidence>
<dbReference type="OrthoDB" id="10256089at2759"/>
<dbReference type="Pfam" id="PF23323">
    <property type="entry name" value="Spectrin_6"/>
    <property type="match status" value="1"/>
</dbReference>
<evidence type="ECO:0000313" key="18">
    <source>
        <dbReference type="EMBL" id="CAH1789675.1"/>
    </source>
</evidence>
<dbReference type="SUPFAM" id="SSF46966">
    <property type="entry name" value="Spectrin repeat"/>
    <property type="match status" value="4"/>
</dbReference>
<dbReference type="Pfam" id="PF00621">
    <property type="entry name" value="RhoGEF"/>
    <property type="match status" value="2"/>
</dbReference>
<dbReference type="Pfam" id="PF00041">
    <property type="entry name" value="fn3"/>
    <property type="match status" value="1"/>
</dbReference>
<dbReference type="GO" id="GO:0007411">
    <property type="term" value="P:axon guidance"/>
    <property type="evidence" value="ECO:0007669"/>
    <property type="project" value="TreeGrafter"/>
</dbReference>
<feature type="domain" description="Ig-like" evidence="16">
    <location>
        <begin position="2229"/>
        <end position="2319"/>
    </location>
</feature>
<dbReference type="InterPro" id="IPR003961">
    <property type="entry name" value="FN3_dom"/>
</dbReference>
<dbReference type="Proteomes" id="UP000749559">
    <property type="component" value="Unassembled WGS sequence"/>
</dbReference>
<feature type="region of interest" description="Disordered" evidence="11">
    <location>
        <begin position="1475"/>
        <end position="1520"/>
    </location>
</feature>
<dbReference type="PROSITE" id="PS50010">
    <property type="entry name" value="DH_2"/>
    <property type="match status" value="2"/>
</dbReference>
<keyword evidence="3 9" id="KW-0728">SH3 domain</keyword>
<dbReference type="FunFam" id="1.20.900.10:FF:000008">
    <property type="entry name" value="rho guanine nucleotide exchange factor 25"/>
    <property type="match status" value="1"/>
</dbReference>
<evidence type="ECO:0008006" key="20">
    <source>
        <dbReference type="Google" id="ProtNLM"/>
    </source>
</evidence>
<dbReference type="CDD" id="cd13241">
    <property type="entry name" value="PH2_Kalirin_Trio_p63RhoGEF"/>
    <property type="match status" value="1"/>
</dbReference>
<feature type="compositionally biased region" description="Acidic residues" evidence="11">
    <location>
        <begin position="1540"/>
        <end position="1556"/>
    </location>
</feature>
<dbReference type="Pfam" id="PF00435">
    <property type="entry name" value="Spectrin"/>
    <property type="match status" value="4"/>
</dbReference>
<dbReference type="InterPro" id="IPR008271">
    <property type="entry name" value="Ser/Thr_kinase_AS"/>
</dbReference>
<dbReference type="InterPro" id="IPR003598">
    <property type="entry name" value="Ig_sub2"/>
</dbReference>
<dbReference type="InterPro" id="IPR011009">
    <property type="entry name" value="Kinase-like_dom_sf"/>
</dbReference>
<feature type="domain" description="SH3" evidence="12">
    <location>
        <begin position="2106"/>
        <end position="2171"/>
    </location>
</feature>
<dbReference type="SMART" id="SM00408">
    <property type="entry name" value="IGc2"/>
    <property type="match status" value="1"/>
</dbReference>
<evidence type="ECO:0000256" key="4">
    <source>
        <dbReference type="ARBA" id="ARBA00022490"/>
    </source>
</evidence>
<evidence type="ECO:0000256" key="8">
    <source>
        <dbReference type="ARBA" id="ARBA00023319"/>
    </source>
</evidence>